<name>A0AAD7Z1W6_MYTSE</name>
<evidence type="ECO:0000313" key="13">
    <source>
        <dbReference type="EMBL" id="KAJ8735782.1"/>
    </source>
</evidence>
<keyword evidence="4" id="KW-0645">Protease</keyword>
<dbReference type="AlphaFoldDB" id="A0AAD7Z1W6"/>
<sequence>MRAIALFALFVAAVAAVPADPQRIVGGSVTTIGQYPTMAAFLVAHDGVNFRQNCGGTILNNRSILTAAHCTDGRASNVIRFRVGSTFANSGGVVHNIAFYINHPSYNSITINNDVAVMRSATTISHNNNVRPVSIAGANYHLADNQVVWTAGWGMTSENGSPSEQLRHVQVINQFEIRFFRQL</sequence>
<dbReference type="InterPro" id="IPR050430">
    <property type="entry name" value="Peptidase_S1"/>
</dbReference>
<feature type="signal peptide" evidence="11">
    <location>
        <begin position="1"/>
        <end position="16"/>
    </location>
</feature>
<keyword evidence="11" id="KW-0732">Signal</keyword>
<accession>A0AAD7Z1W6</accession>
<dbReference type="SMART" id="SM00020">
    <property type="entry name" value="Tryp_SPc"/>
    <property type="match status" value="1"/>
</dbReference>
<dbReference type="PANTHER" id="PTHR24276">
    <property type="entry name" value="POLYSERASE-RELATED"/>
    <property type="match status" value="1"/>
</dbReference>
<gene>
    <name evidence="13" type="ORF">PYW07_007402</name>
</gene>
<dbReference type="PROSITE" id="PS50240">
    <property type="entry name" value="TRYPSIN_DOM"/>
    <property type="match status" value="1"/>
</dbReference>
<evidence type="ECO:0000256" key="3">
    <source>
        <dbReference type="ARBA" id="ARBA00022656"/>
    </source>
</evidence>
<feature type="domain" description="Peptidase S1" evidence="12">
    <location>
        <begin position="24"/>
        <end position="171"/>
    </location>
</feature>
<keyword evidence="8" id="KW-1199">Hemostasis impairing toxin</keyword>
<dbReference type="Gene3D" id="2.40.10.10">
    <property type="entry name" value="Trypsin-like serine proteases"/>
    <property type="match status" value="1"/>
</dbReference>
<dbReference type="Proteomes" id="UP001231518">
    <property type="component" value="Chromosome 2"/>
</dbReference>
<dbReference type="InterPro" id="IPR009003">
    <property type="entry name" value="Peptidase_S1_PA"/>
</dbReference>
<evidence type="ECO:0000256" key="5">
    <source>
        <dbReference type="ARBA" id="ARBA00022801"/>
    </source>
</evidence>
<keyword evidence="14" id="KW-1185">Reference proteome</keyword>
<dbReference type="InterPro" id="IPR043504">
    <property type="entry name" value="Peptidase_S1_PA_chymotrypsin"/>
</dbReference>
<dbReference type="PANTHER" id="PTHR24276:SF91">
    <property type="entry name" value="AT26814P-RELATED"/>
    <property type="match status" value="1"/>
</dbReference>
<evidence type="ECO:0000256" key="6">
    <source>
        <dbReference type="ARBA" id="ARBA00022825"/>
    </source>
</evidence>
<dbReference type="CDD" id="cd00190">
    <property type="entry name" value="Tryp_SPc"/>
    <property type="match status" value="1"/>
</dbReference>
<dbReference type="EMBL" id="JARGEI010000002">
    <property type="protein sequence ID" value="KAJ8735782.1"/>
    <property type="molecule type" value="Genomic_DNA"/>
</dbReference>
<evidence type="ECO:0000256" key="10">
    <source>
        <dbReference type="ARBA" id="ARBA00084094"/>
    </source>
</evidence>
<evidence type="ECO:0000256" key="9">
    <source>
        <dbReference type="ARBA" id="ARBA00055534"/>
    </source>
</evidence>
<dbReference type="SUPFAM" id="SSF50494">
    <property type="entry name" value="Trypsin-like serine proteases"/>
    <property type="match status" value="1"/>
</dbReference>
<comment type="function">
    <text evidence="9">Fibrinolytic activity; shows preferential cleavage of Arg-Gly bonds in all three fibrinogen chains. Contact with the caterpillars causes severe bleeding, due the anticoagulant effect of the protein.</text>
</comment>
<dbReference type="PRINTS" id="PR00722">
    <property type="entry name" value="CHYMOTRYPSIN"/>
</dbReference>
<dbReference type="GO" id="GO:0006508">
    <property type="term" value="P:proteolysis"/>
    <property type="evidence" value="ECO:0007669"/>
    <property type="project" value="UniProtKB-KW"/>
</dbReference>
<evidence type="ECO:0000256" key="8">
    <source>
        <dbReference type="ARBA" id="ARBA00023240"/>
    </source>
</evidence>
<evidence type="ECO:0000259" key="12">
    <source>
        <dbReference type="PROSITE" id="PS50240"/>
    </source>
</evidence>
<comment type="subcellular location">
    <subcellularLocation>
        <location evidence="1">Secreted</location>
        <location evidence="1">Extracellular space</location>
    </subcellularLocation>
</comment>
<evidence type="ECO:0000313" key="14">
    <source>
        <dbReference type="Proteomes" id="UP001231518"/>
    </source>
</evidence>
<protein>
    <recommendedName>
        <fullName evidence="12">Peptidase S1 domain-containing protein</fullName>
    </recommendedName>
</protein>
<evidence type="ECO:0000256" key="2">
    <source>
        <dbReference type="ARBA" id="ARBA00007664"/>
    </source>
</evidence>
<evidence type="ECO:0000256" key="7">
    <source>
        <dbReference type="ARBA" id="ARBA00023157"/>
    </source>
</evidence>
<proteinExistence type="inferred from homology"/>
<dbReference type="PROSITE" id="PS00134">
    <property type="entry name" value="TRYPSIN_HIS"/>
    <property type="match status" value="1"/>
</dbReference>
<keyword evidence="3" id="KW-0800">Toxin</keyword>
<comment type="caution">
    <text evidence="13">The sequence shown here is derived from an EMBL/GenBank/DDBJ whole genome shotgun (WGS) entry which is preliminary data.</text>
</comment>
<evidence type="ECO:0000256" key="4">
    <source>
        <dbReference type="ARBA" id="ARBA00022670"/>
    </source>
</evidence>
<evidence type="ECO:0000256" key="1">
    <source>
        <dbReference type="ARBA" id="ARBA00004239"/>
    </source>
</evidence>
<keyword evidence="7" id="KW-1015">Disulfide bond</keyword>
<dbReference type="InterPro" id="IPR001254">
    <property type="entry name" value="Trypsin_dom"/>
</dbReference>
<dbReference type="FunFam" id="2.40.10.10:FF:000068">
    <property type="entry name" value="transmembrane protease serine 2"/>
    <property type="match status" value="1"/>
</dbReference>
<dbReference type="Pfam" id="PF00089">
    <property type="entry name" value="Trypsin"/>
    <property type="match status" value="1"/>
</dbReference>
<dbReference type="GO" id="GO:0005576">
    <property type="term" value="C:extracellular region"/>
    <property type="evidence" value="ECO:0007669"/>
    <property type="project" value="UniProtKB-SubCell"/>
</dbReference>
<organism evidence="13 14">
    <name type="scientific">Mythimna separata</name>
    <name type="common">Oriental armyworm</name>
    <name type="synonym">Pseudaletia separata</name>
    <dbReference type="NCBI Taxonomy" id="271217"/>
    <lineage>
        <taxon>Eukaryota</taxon>
        <taxon>Metazoa</taxon>
        <taxon>Ecdysozoa</taxon>
        <taxon>Arthropoda</taxon>
        <taxon>Hexapoda</taxon>
        <taxon>Insecta</taxon>
        <taxon>Pterygota</taxon>
        <taxon>Neoptera</taxon>
        <taxon>Endopterygota</taxon>
        <taxon>Lepidoptera</taxon>
        <taxon>Glossata</taxon>
        <taxon>Ditrysia</taxon>
        <taxon>Noctuoidea</taxon>
        <taxon>Noctuidae</taxon>
        <taxon>Noctuinae</taxon>
        <taxon>Hadenini</taxon>
        <taxon>Mythimna</taxon>
    </lineage>
</organism>
<dbReference type="GO" id="GO:0004252">
    <property type="term" value="F:serine-type endopeptidase activity"/>
    <property type="evidence" value="ECO:0007669"/>
    <property type="project" value="InterPro"/>
</dbReference>
<keyword evidence="6" id="KW-0720">Serine protease</keyword>
<keyword evidence="10" id="KW-1205">Fibrinolytic toxin</keyword>
<reference evidence="13" key="1">
    <citation type="submission" date="2023-03" db="EMBL/GenBank/DDBJ databases">
        <title>Chromosome-level genomes of two armyworms, Mythimna separata and Mythimna loreyi, provide insights into the biosynthesis and reception of sex pheromones.</title>
        <authorList>
            <person name="Zhao H."/>
        </authorList>
    </citation>
    <scope>NUCLEOTIDE SEQUENCE</scope>
    <source>
        <strain evidence="13">BeijingLab</strain>
        <tissue evidence="13">Pupa</tissue>
    </source>
</reference>
<feature type="chain" id="PRO_5042222591" description="Peptidase S1 domain-containing protein" evidence="11">
    <location>
        <begin position="17"/>
        <end position="183"/>
    </location>
</feature>
<comment type="similarity">
    <text evidence="2">Belongs to the peptidase S1 family.</text>
</comment>
<keyword evidence="5" id="KW-0378">Hydrolase</keyword>
<dbReference type="GO" id="GO:0090729">
    <property type="term" value="F:toxin activity"/>
    <property type="evidence" value="ECO:0007669"/>
    <property type="project" value="UniProtKB-KW"/>
</dbReference>
<dbReference type="InterPro" id="IPR018114">
    <property type="entry name" value="TRYPSIN_HIS"/>
</dbReference>
<dbReference type="InterPro" id="IPR001314">
    <property type="entry name" value="Peptidase_S1A"/>
</dbReference>
<evidence type="ECO:0000256" key="11">
    <source>
        <dbReference type="SAM" id="SignalP"/>
    </source>
</evidence>